<dbReference type="Pfam" id="PF10263">
    <property type="entry name" value="SprT-like"/>
    <property type="match status" value="1"/>
</dbReference>
<evidence type="ECO:0000313" key="3">
    <source>
        <dbReference type="Proteomes" id="UP000010473"/>
    </source>
</evidence>
<dbReference type="PATRIC" id="fig|111780.3.peg.4768"/>
<keyword evidence="2" id="KW-0614">Plasmid</keyword>
<geneLocation type="plasmid" evidence="2 3">
    <name>pSTA7437.01</name>
</geneLocation>
<dbReference type="InterPro" id="IPR006640">
    <property type="entry name" value="SprT-like_domain"/>
</dbReference>
<dbReference type="EMBL" id="CP003654">
    <property type="protein sequence ID" value="AFZ38072.1"/>
    <property type="molecule type" value="Genomic_DNA"/>
</dbReference>
<dbReference type="RefSeq" id="WP_015211980.1">
    <property type="nucleotide sequence ID" value="NC_019765.1"/>
</dbReference>
<accession>K9Y272</accession>
<dbReference type="OrthoDB" id="581162at2"/>
<dbReference type="AlphaFoldDB" id="K9Y272"/>
<dbReference type="GO" id="GO:0006950">
    <property type="term" value="P:response to stress"/>
    <property type="evidence" value="ECO:0007669"/>
    <property type="project" value="UniProtKB-ARBA"/>
</dbReference>
<dbReference type="HOGENOM" id="CLU_058616_0_0_3"/>
<name>K9Y272_STAC7</name>
<evidence type="ECO:0000313" key="2">
    <source>
        <dbReference type="EMBL" id="AFZ38072.1"/>
    </source>
</evidence>
<reference evidence="3" key="1">
    <citation type="journal article" date="2013" name="Proc. Natl. Acad. Sci. U.S.A.">
        <title>Improving the coverage of the cyanobacterial phylum using diversity-driven genome sequencing.</title>
        <authorList>
            <person name="Shih P.M."/>
            <person name="Wu D."/>
            <person name="Latifi A."/>
            <person name="Axen S.D."/>
            <person name="Fewer D.P."/>
            <person name="Talla E."/>
            <person name="Calteau A."/>
            <person name="Cai F."/>
            <person name="Tandeau de Marsac N."/>
            <person name="Rippka R."/>
            <person name="Herdman M."/>
            <person name="Sivonen K."/>
            <person name="Coursin T."/>
            <person name="Laurent T."/>
            <person name="Goodwin L."/>
            <person name="Nolan M."/>
            <person name="Davenport K.W."/>
            <person name="Han C.S."/>
            <person name="Rubin E.M."/>
            <person name="Eisen J.A."/>
            <person name="Woyke T."/>
            <person name="Gugger M."/>
            <person name="Kerfeld C.A."/>
        </authorList>
    </citation>
    <scope>NUCLEOTIDE SEQUENCE [LARGE SCALE GENOMIC DNA]</scope>
    <source>
        <strain evidence="3">ATCC 29371 / PCC 7437</strain>
        <plasmid evidence="3">Plasmid pSTA7437.01</plasmid>
    </source>
</reference>
<feature type="domain" description="SprT-like" evidence="1">
    <location>
        <begin position="199"/>
        <end position="293"/>
    </location>
</feature>
<dbReference type="Proteomes" id="UP000010473">
    <property type="component" value="Plasmid pSTA7437.01"/>
</dbReference>
<evidence type="ECO:0000259" key="1">
    <source>
        <dbReference type="Pfam" id="PF10263"/>
    </source>
</evidence>
<gene>
    <name evidence="2" type="ordered locus">Sta7437_4614</name>
</gene>
<proteinExistence type="predicted"/>
<dbReference type="KEGG" id="scs:Sta7437_4614"/>
<sequence length="311" mass="35927">MSTSTIKLRNVLKQQQAIGQKISQITTISDSDKVQTLHQRIIQCTVEIEAICAKNQLTPAALSKPSRKAYAWMKFLSHEDNLTLHLNAICRTRAIAREIIKTKKTEIETVIVELTNFSGLYKYKITDKLATIQLSEGFIRAGDDVFQAVMTIVLLGKESSQQQIIRNFGSTEEYSDLIFELDSIAEVAAEIPQGSHYNLEELFENINREYFAGKMSKPRLTWNQTLTRRKFGHYERTRNRVVISKTLDSNRIPQFVVEFVLYHELLHKEIGVKYVNGRCLAHTAEFRRQERQFKFYLEASQYLGKIARQKS</sequence>
<protein>
    <recommendedName>
        <fullName evidence="1">SprT-like domain-containing protein</fullName>
    </recommendedName>
</protein>
<keyword evidence="3" id="KW-1185">Reference proteome</keyword>
<organism evidence="2 3">
    <name type="scientific">Stanieria cyanosphaera (strain ATCC 29371 / PCC 7437)</name>
    <dbReference type="NCBI Taxonomy" id="111780"/>
    <lineage>
        <taxon>Bacteria</taxon>
        <taxon>Bacillati</taxon>
        <taxon>Cyanobacteriota</taxon>
        <taxon>Cyanophyceae</taxon>
        <taxon>Pleurocapsales</taxon>
        <taxon>Dermocarpellaceae</taxon>
        <taxon>Stanieria</taxon>
    </lineage>
</organism>